<dbReference type="InterPro" id="IPR014948">
    <property type="entry name" value="BrxA"/>
</dbReference>
<dbReference type="Proteomes" id="UP001209854">
    <property type="component" value="Unassembled WGS sequence"/>
</dbReference>
<dbReference type="RefSeq" id="WP_262565331.1">
    <property type="nucleotide sequence ID" value="NZ_JAPFCC010000001.1"/>
</dbReference>
<evidence type="ECO:0000313" key="1">
    <source>
        <dbReference type="EMBL" id="MCW7555582.1"/>
    </source>
</evidence>
<dbReference type="InterPro" id="IPR023137">
    <property type="entry name" value="BrxA_sf"/>
</dbReference>
<evidence type="ECO:0000313" key="2">
    <source>
        <dbReference type="Proteomes" id="UP001209854"/>
    </source>
</evidence>
<dbReference type="Pfam" id="PF08849">
    <property type="entry name" value="BrxA"/>
    <property type="match status" value="1"/>
</dbReference>
<organism evidence="1 2">
    <name type="scientific">Endozoicomonas gorgoniicola</name>
    <dbReference type="NCBI Taxonomy" id="1234144"/>
    <lineage>
        <taxon>Bacteria</taxon>
        <taxon>Pseudomonadati</taxon>
        <taxon>Pseudomonadota</taxon>
        <taxon>Gammaproteobacteria</taxon>
        <taxon>Oceanospirillales</taxon>
        <taxon>Endozoicomonadaceae</taxon>
        <taxon>Endozoicomonas</taxon>
    </lineage>
</organism>
<accession>A0ABT3N1S0</accession>
<sequence length="80" mass="8923">MAQNVYPANFTKGSLLIPESKIIAGILLQEPSPAEWKRQIVDENILQRRTTNSALIVAGVIRSRLKTVNEELWKLVHTGG</sequence>
<protein>
    <submittedName>
        <fullName evidence="1">DUF1819 family protein</fullName>
    </submittedName>
</protein>
<dbReference type="EMBL" id="JAPFCC010000001">
    <property type="protein sequence ID" value="MCW7555582.1"/>
    <property type="molecule type" value="Genomic_DNA"/>
</dbReference>
<dbReference type="Gene3D" id="1.10.3540.10">
    <property type="entry name" value="uncharacterized protein from magnetospirillum magneticum domain"/>
    <property type="match status" value="1"/>
</dbReference>
<comment type="caution">
    <text evidence="1">The sequence shown here is derived from an EMBL/GenBank/DDBJ whole genome shotgun (WGS) entry which is preliminary data.</text>
</comment>
<keyword evidence="2" id="KW-1185">Reference proteome</keyword>
<gene>
    <name evidence="1" type="ORF">NX722_23745</name>
</gene>
<proteinExistence type="predicted"/>
<reference evidence="1 2" key="1">
    <citation type="submission" date="2022-10" db="EMBL/GenBank/DDBJ databases">
        <title>High-quality genome sequences of two octocoral-associated bacteria, Endozoicomonas euniceicola EF212 and Endozoicomonas gorgoniicola PS125.</title>
        <authorList>
            <person name="Chiou Y.-J."/>
            <person name="Chen Y.-H."/>
        </authorList>
    </citation>
    <scope>NUCLEOTIDE SEQUENCE [LARGE SCALE GENOMIC DNA]</scope>
    <source>
        <strain evidence="1 2">PS125</strain>
    </source>
</reference>
<name>A0ABT3N1S0_9GAMM</name>